<keyword evidence="4" id="KW-1185">Reference proteome</keyword>
<evidence type="ECO:0000313" key="3">
    <source>
        <dbReference type="EMBL" id="WUN92151.1"/>
    </source>
</evidence>
<dbReference type="InterPro" id="IPR000089">
    <property type="entry name" value="Biotin_lipoyl"/>
</dbReference>
<gene>
    <name evidence="3" type="ORF">OHT53_01280</name>
</gene>
<name>A0ABZ1RCA4_9ACTN</name>
<dbReference type="GeneID" id="93759555"/>
<dbReference type="Pfam" id="PF00364">
    <property type="entry name" value="Biotin_lipoyl"/>
    <property type="match status" value="1"/>
</dbReference>
<evidence type="ECO:0000256" key="1">
    <source>
        <dbReference type="ARBA" id="ARBA00022823"/>
    </source>
</evidence>
<feature type="domain" description="Lipoyl-binding" evidence="2">
    <location>
        <begin position="1"/>
        <end position="70"/>
    </location>
</feature>
<dbReference type="EMBL" id="CP108038">
    <property type="protein sequence ID" value="WUN92151.1"/>
    <property type="molecule type" value="Genomic_DNA"/>
</dbReference>
<dbReference type="InterPro" id="IPR011053">
    <property type="entry name" value="Single_hybrid_motif"/>
</dbReference>
<dbReference type="Proteomes" id="UP001432071">
    <property type="component" value="Chromosome"/>
</dbReference>
<dbReference type="PROSITE" id="PS00189">
    <property type="entry name" value="LIPOYL"/>
    <property type="match status" value="1"/>
</dbReference>
<proteinExistence type="predicted"/>
<dbReference type="InterPro" id="IPR003016">
    <property type="entry name" value="2-oxoA_DH_lipoyl-BS"/>
</dbReference>
<protein>
    <recommendedName>
        <fullName evidence="2">Lipoyl-binding domain-containing protein</fullName>
    </recommendedName>
</protein>
<sequence>MPFLSESVNEGTVSWQAQLGEMVYEGDWLLDVSTNKVDMTVDSPVAGVLIEICVADDETAQVGETLGVIGPAGSAPLTVE</sequence>
<dbReference type="PROSITE" id="PS50968">
    <property type="entry name" value="BIOTINYL_LIPOYL"/>
    <property type="match status" value="1"/>
</dbReference>
<dbReference type="CDD" id="cd06849">
    <property type="entry name" value="lipoyl_domain"/>
    <property type="match status" value="1"/>
</dbReference>
<keyword evidence="1" id="KW-0450">Lipoyl</keyword>
<dbReference type="SUPFAM" id="SSF51230">
    <property type="entry name" value="Single hybrid motif"/>
    <property type="match status" value="1"/>
</dbReference>
<accession>A0ABZ1RCA4</accession>
<dbReference type="Gene3D" id="2.40.50.100">
    <property type="match status" value="1"/>
</dbReference>
<evidence type="ECO:0000259" key="2">
    <source>
        <dbReference type="PROSITE" id="PS50968"/>
    </source>
</evidence>
<organism evidence="3 4">
    <name type="scientific">Streptomyces bobili</name>
    <dbReference type="NCBI Taxonomy" id="67280"/>
    <lineage>
        <taxon>Bacteria</taxon>
        <taxon>Bacillati</taxon>
        <taxon>Actinomycetota</taxon>
        <taxon>Actinomycetes</taxon>
        <taxon>Kitasatosporales</taxon>
        <taxon>Streptomycetaceae</taxon>
        <taxon>Streptomyces</taxon>
    </lineage>
</organism>
<dbReference type="RefSeq" id="WP_328737843.1">
    <property type="nucleotide sequence ID" value="NZ_CP108038.1"/>
</dbReference>
<reference evidence="3" key="1">
    <citation type="submission" date="2022-10" db="EMBL/GenBank/DDBJ databases">
        <title>The complete genomes of actinobacterial strains from the NBC collection.</title>
        <authorList>
            <person name="Joergensen T.S."/>
            <person name="Alvarez Arevalo M."/>
            <person name="Sterndorff E.B."/>
            <person name="Faurdal D."/>
            <person name="Vuksanovic O."/>
            <person name="Mourched A.-S."/>
            <person name="Charusanti P."/>
            <person name="Shaw S."/>
            <person name="Blin K."/>
            <person name="Weber T."/>
        </authorList>
    </citation>
    <scope>NUCLEOTIDE SEQUENCE</scope>
    <source>
        <strain evidence="3">NBC_00302</strain>
    </source>
</reference>
<evidence type="ECO:0000313" key="4">
    <source>
        <dbReference type="Proteomes" id="UP001432071"/>
    </source>
</evidence>